<dbReference type="EMBL" id="JAOXXL010000012">
    <property type="protein sequence ID" value="MCY7008073.1"/>
    <property type="molecule type" value="Genomic_DNA"/>
</dbReference>
<proteinExistence type="predicted"/>
<dbReference type="Proteomes" id="UP001062738">
    <property type="component" value="Unassembled WGS sequence"/>
</dbReference>
<evidence type="ECO:0000313" key="3">
    <source>
        <dbReference type="EMBL" id="MCY7008073.1"/>
    </source>
</evidence>
<evidence type="ECO:0000313" key="4">
    <source>
        <dbReference type="Proteomes" id="UP001062738"/>
    </source>
</evidence>
<dbReference type="Pfam" id="PF12682">
    <property type="entry name" value="Flavodoxin_4"/>
    <property type="match status" value="1"/>
</dbReference>
<comment type="caution">
    <text evidence="3">The sequence shown here is derived from an EMBL/GenBank/DDBJ whole genome shotgun (WGS) entry which is preliminary data.</text>
</comment>
<keyword evidence="1" id="KW-0732">Signal</keyword>
<feature type="chain" id="PRO_5045288584" evidence="1">
    <location>
        <begin position="24"/>
        <end position="201"/>
    </location>
</feature>
<accession>A0ABT4DJE1</accession>
<reference evidence="3" key="1">
    <citation type="submission" date="2022-09" db="EMBL/GenBank/DDBJ databases">
        <authorList>
            <person name="Zoaiter M."/>
        </authorList>
    </citation>
    <scope>NUCLEOTIDE SEQUENCE</scope>
    <source>
        <strain evidence="3">DSM 19848</strain>
    </source>
</reference>
<dbReference type="RefSeq" id="WP_265152067.1">
    <property type="nucleotide sequence ID" value="NZ_JAOXXL010000012.1"/>
</dbReference>
<dbReference type="PANTHER" id="PTHR39201">
    <property type="entry name" value="EXPORTED PROTEIN-RELATED"/>
    <property type="match status" value="1"/>
</dbReference>
<name>A0ABT4DJE1_FUSSI</name>
<feature type="domain" description="Flavodoxin-like" evidence="2">
    <location>
        <begin position="27"/>
        <end position="193"/>
    </location>
</feature>
<dbReference type="SUPFAM" id="SSF52218">
    <property type="entry name" value="Flavoproteins"/>
    <property type="match status" value="1"/>
</dbReference>
<dbReference type="InterPro" id="IPR029039">
    <property type="entry name" value="Flavoprotein-like_sf"/>
</dbReference>
<dbReference type="InterPro" id="IPR008254">
    <property type="entry name" value="Flavodoxin/NO_synth"/>
</dbReference>
<organism evidence="3 4">
    <name type="scientific">Fusobacterium simiae</name>
    <dbReference type="NCBI Taxonomy" id="855"/>
    <lineage>
        <taxon>Bacteria</taxon>
        <taxon>Fusobacteriati</taxon>
        <taxon>Fusobacteriota</taxon>
        <taxon>Fusobacteriia</taxon>
        <taxon>Fusobacteriales</taxon>
        <taxon>Fusobacteriaceae</taxon>
        <taxon>Fusobacterium</taxon>
    </lineage>
</organism>
<dbReference type="PANTHER" id="PTHR39201:SF1">
    <property type="entry name" value="FLAVODOXIN-LIKE DOMAIN-CONTAINING PROTEIN"/>
    <property type="match status" value="1"/>
</dbReference>
<evidence type="ECO:0000259" key="2">
    <source>
        <dbReference type="Pfam" id="PF12682"/>
    </source>
</evidence>
<gene>
    <name evidence="3" type="ORF">OCK72_05305</name>
</gene>
<feature type="signal peptide" evidence="1">
    <location>
        <begin position="1"/>
        <end position="23"/>
    </location>
</feature>
<protein>
    <submittedName>
        <fullName evidence="3">Flavodoxin</fullName>
    </submittedName>
</protein>
<evidence type="ECO:0000256" key="1">
    <source>
        <dbReference type="SAM" id="SignalP"/>
    </source>
</evidence>
<dbReference type="Gene3D" id="3.40.50.360">
    <property type="match status" value="1"/>
</dbReference>
<keyword evidence="4" id="KW-1185">Reference proteome</keyword>
<sequence length="201" mass="22338">MKKIYILLTVFLLSIIASVTAFGADKKILIAYFSKAGENYGVGTVEKGNTQILAEMIAKETGGDLFKIEPVKTYPTAYDDVVKEAKQEKDSNARPKIKNKVNNLKDYDIVFLGYPIWYGDMPMPVYTFLDENNLSGKTIIPFSTNEGSGISGTVDSIEKYTKGNVVKNAFSTRGRDTQNSQNKVAADVKKWIETLKVNKNI</sequence>